<accession>A0A1H8I9B4</accession>
<reference evidence="5" key="1">
    <citation type="submission" date="2016-10" db="EMBL/GenBank/DDBJ databases">
        <authorList>
            <person name="Varghese N."/>
            <person name="Submissions S."/>
        </authorList>
    </citation>
    <scope>NUCLEOTIDE SEQUENCE [LARGE SCALE GENOMIC DNA]</scope>
    <source>
        <strain evidence="5">Gh-48</strain>
    </source>
</reference>
<evidence type="ECO:0000313" key="5">
    <source>
        <dbReference type="Proteomes" id="UP000198942"/>
    </source>
</evidence>
<proteinExistence type="inferred from homology"/>
<evidence type="ECO:0000256" key="1">
    <source>
        <dbReference type="ARBA" id="ARBA00008668"/>
    </source>
</evidence>
<dbReference type="PANTHER" id="PTHR43695:SF1">
    <property type="entry name" value="RHAMNOGALACTURONAN ACETYLESTERASE"/>
    <property type="match status" value="1"/>
</dbReference>
<organism evidence="4 5">
    <name type="scientific">Mucilaginibacter gossypiicola</name>
    <dbReference type="NCBI Taxonomy" id="551995"/>
    <lineage>
        <taxon>Bacteria</taxon>
        <taxon>Pseudomonadati</taxon>
        <taxon>Bacteroidota</taxon>
        <taxon>Sphingobacteriia</taxon>
        <taxon>Sphingobacteriales</taxon>
        <taxon>Sphingobacteriaceae</taxon>
        <taxon>Mucilaginibacter</taxon>
    </lineage>
</organism>
<dbReference type="CDD" id="cd01821">
    <property type="entry name" value="Rhamnogalacturan_acetylesterase_like"/>
    <property type="match status" value="1"/>
</dbReference>
<dbReference type="InterPro" id="IPR013830">
    <property type="entry name" value="SGNH_hydro"/>
</dbReference>
<dbReference type="Pfam" id="PF13472">
    <property type="entry name" value="Lipase_GDSL_2"/>
    <property type="match status" value="1"/>
</dbReference>
<dbReference type="EMBL" id="FOCL01000003">
    <property type="protein sequence ID" value="SEN64626.1"/>
    <property type="molecule type" value="Genomic_DNA"/>
</dbReference>
<dbReference type="InterPro" id="IPR036514">
    <property type="entry name" value="SGNH_hydro_sf"/>
</dbReference>
<dbReference type="RefSeq" id="WP_091211061.1">
    <property type="nucleotide sequence ID" value="NZ_FOCL01000003.1"/>
</dbReference>
<protein>
    <submittedName>
        <fullName evidence="4">Lysophospholipase L1</fullName>
    </submittedName>
</protein>
<dbReference type="PANTHER" id="PTHR43695">
    <property type="entry name" value="PUTATIVE (AFU_ORTHOLOGUE AFUA_2G17250)-RELATED"/>
    <property type="match status" value="1"/>
</dbReference>
<comment type="similarity">
    <text evidence="1">Belongs to the 'GDSL' lipolytic enzyme family.</text>
</comment>
<gene>
    <name evidence="4" type="ORF">SAMN05192574_103767</name>
</gene>
<sequence>MKKMMRTYAGLGLLLMLVILLSSFVLMKPADKPTFYLIGDSTVKNGKGKGDGGLWGWGNYIAPYFDTIKIAVENDALGGTSSRTFQTMGLWDKVLVKIKPGDFVIMQFGHNDAGALDDTARARGTIKGIGNEQQEIYNPIRKIKEVVHTYGWYMRKFVTDIKAKGATPIICSPIPRNTWKDGKSAGRNNENNYGQWAREISEQTGAFFIDLNKLIADDYDQEGEAKVKSTYFGTDATHTLEPGAQLNAKFVIQGIRSFNQLGLNKYLKQ</sequence>
<dbReference type="STRING" id="551995.SAMN05192574_103767"/>
<evidence type="ECO:0000256" key="2">
    <source>
        <dbReference type="ARBA" id="ARBA00022801"/>
    </source>
</evidence>
<dbReference type="InterPro" id="IPR037459">
    <property type="entry name" value="RhgT-like"/>
</dbReference>
<dbReference type="Proteomes" id="UP000198942">
    <property type="component" value="Unassembled WGS sequence"/>
</dbReference>
<dbReference type="Gene3D" id="3.40.50.1110">
    <property type="entry name" value="SGNH hydrolase"/>
    <property type="match status" value="1"/>
</dbReference>
<dbReference type="GO" id="GO:0016788">
    <property type="term" value="F:hydrolase activity, acting on ester bonds"/>
    <property type="evidence" value="ECO:0007669"/>
    <property type="project" value="UniProtKB-ARBA"/>
</dbReference>
<keyword evidence="5" id="KW-1185">Reference proteome</keyword>
<dbReference type="OrthoDB" id="9807041at2"/>
<evidence type="ECO:0000313" key="4">
    <source>
        <dbReference type="EMBL" id="SEN64626.1"/>
    </source>
</evidence>
<dbReference type="SUPFAM" id="SSF52266">
    <property type="entry name" value="SGNH hydrolase"/>
    <property type="match status" value="1"/>
</dbReference>
<dbReference type="AlphaFoldDB" id="A0A1H8I9B4"/>
<keyword evidence="2" id="KW-0378">Hydrolase</keyword>
<evidence type="ECO:0000259" key="3">
    <source>
        <dbReference type="Pfam" id="PF13472"/>
    </source>
</evidence>
<feature type="domain" description="SGNH hydrolase-type esterase" evidence="3">
    <location>
        <begin position="37"/>
        <end position="220"/>
    </location>
</feature>
<name>A0A1H8I9B4_9SPHI</name>